<dbReference type="EMBL" id="DRIH01000165">
    <property type="protein sequence ID" value="HEC68118.1"/>
    <property type="molecule type" value="Genomic_DNA"/>
</dbReference>
<dbReference type="SMART" id="SM00448">
    <property type="entry name" value="REC"/>
    <property type="match status" value="1"/>
</dbReference>
<comment type="caution">
    <text evidence="4">The sequence shown here is derived from an EMBL/GenBank/DDBJ whole genome shotgun (WGS) entry which is preliminary data.</text>
</comment>
<dbReference type="PROSITE" id="PS50930">
    <property type="entry name" value="HTH_LYTTR"/>
    <property type="match status" value="1"/>
</dbReference>
<dbReference type="InterPro" id="IPR001789">
    <property type="entry name" value="Sig_transdc_resp-reg_receiver"/>
</dbReference>
<feature type="domain" description="Response regulatory" evidence="2">
    <location>
        <begin position="4"/>
        <end position="118"/>
    </location>
</feature>
<feature type="modified residue" description="4-aspartylphosphate" evidence="1">
    <location>
        <position position="55"/>
    </location>
</feature>
<dbReference type="AlphaFoldDB" id="A0A7C1W1J8"/>
<dbReference type="PANTHER" id="PTHR37299:SF1">
    <property type="entry name" value="STAGE 0 SPORULATION PROTEIN A HOMOLOG"/>
    <property type="match status" value="1"/>
</dbReference>
<sequence length="273" mass="31646">MRVKTLIVSASCQERTFLRKVLDKRDDIEIIGETVSAREAFKLIRAIPYDLLFIDIDLEDISGLELAKSLANSDFPVLIIFLAKDEGCAAEAFTLDAVDYLIKPIEEVRLLNAVDRAIRWERVLKKKNAYVEKISIPAQAFNENELFQALEKSWHKNHQKMPSIQKLPVEKGTRRILIPYSDIVFAEAWGDYTYIYTAEEKLFTSFSLKTLEERFRGTSFFRVHRKYLVNLDQVVEIASLPGGIFYLRTMGKHKIEIPISRRRLKQFKEILGL</sequence>
<reference evidence="4" key="1">
    <citation type="journal article" date="2020" name="mSystems">
        <title>Genome- and Community-Level Interaction Insights into Carbon Utilization and Element Cycling Functions of Hydrothermarchaeota in Hydrothermal Sediment.</title>
        <authorList>
            <person name="Zhou Z."/>
            <person name="Liu Y."/>
            <person name="Xu W."/>
            <person name="Pan J."/>
            <person name="Luo Z.H."/>
            <person name="Li M."/>
        </authorList>
    </citation>
    <scope>NUCLEOTIDE SEQUENCE [LARGE SCALE GENOMIC DNA]</scope>
    <source>
        <strain evidence="4">HyVt-389</strain>
    </source>
</reference>
<dbReference type="InterPro" id="IPR011006">
    <property type="entry name" value="CheY-like_superfamily"/>
</dbReference>
<dbReference type="InterPro" id="IPR007492">
    <property type="entry name" value="LytTR_DNA-bd_dom"/>
</dbReference>
<name>A0A7C1W1J8_DESA2</name>
<accession>A0A7C1W1J8</accession>
<dbReference type="PANTHER" id="PTHR37299">
    <property type="entry name" value="TRANSCRIPTIONAL REGULATOR-RELATED"/>
    <property type="match status" value="1"/>
</dbReference>
<dbReference type="GO" id="GO:0003677">
    <property type="term" value="F:DNA binding"/>
    <property type="evidence" value="ECO:0007669"/>
    <property type="project" value="InterPro"/>
</dbReference>
<dbReference type="Gene3D" id="2.40.50.1020">
    <property type="entry name" value="LytTr DNA-binding domain"/>
    <property type="match status" value="1"/>
</dbReference>
<dbReference type="InterPro" id="IPR046947">
    <property type="entry name" value="LytR-like"/>
</dbReference>
<protein>
    <submittedName>
        <fullName evidence="4">Response regulator transcription factor</fullName>
    </submittedName>
</protein>
<dbReference type="Proteomes" id="UP000885738">
    <property type="component" value="Unassembled WGS sequence"/>
</dbReference>
<dbReference type="SMART" id="SM00850">
    <property type="entry name" value="LytTR"/>
    <property type="match status" value="1"/>
</dbReference>
<gene>
    <name evidence="4" type="ORF">ENI35_04835</name>
</gene>
<organism evidence="4">
    <name type="scientific">Desulfofervidus auxilii</name>
    <dbReference type="NCBI Taxonomy" id="1621989"/>
    <lineage>
        <taxon>Bacteria</taxon>
        <taxon>Pseudomonadati</taxon>
        <taxon>Thermodesulfobacteriota</taxon>
        <taxon>Candidatus Desulfofervidia</taxon>
        <taxon>Candidatus Desulfofervidales</taxon>
        <taxon>Candidatus Desulfofervidaceae</taxon>
        <taxon>Candidatus Desulfofervidus</taxon>
    </lineage>
</organism>
<keyword evidence="1" id="KW-0597">Phosphoprotein</keyword>
<dbReference type="Pfam" id="PF00072">
    <property type="entry name" value="Response_reg"/>
    <property type="match status" value="1"/>
</dbReference>
<dbReference type="SUPFAM" id="SSF52172">
    <property type="entry name" value="CheY-like"/>
    <property type="match status" value="1"/>
</dbReference>
<evidence type="ECO:0000259" key="2">
    <source>
        <dbReference type="PROSITE" id="PS50110"/>
    </source>
</evidence>
<dbReference type="Pfam" id="PF04397">
    <property type="entry name" value="LytTR"/>
    <property type="match status" value="1"/>
</dbReference>
<dbReference type="Gene3D" id="3.40.50.2300">
    <property type="match status" value="1"/>
</dbReference>
<dbReference type="GO" id="GO:0000156">
    <property type="term" value="F:phosphorelay response regulator activity"/>
    <property type="evidence" value="ECO:0007669"/>
    <property type="project" value="InterPro"/>
</dbReference>
<evidence type="ECO:0000256" key="1">
    <source>
        <dbReference type="PROSITE-ProRule" id="PRU00169"/>
    </source>
</evidence>
<proteinExistence type="predicted"/>
<evidence type="ECO:0000313" key="4">
    <source>
        <dbReference type="EMBL" id="HEC68118.1"/>
    </source>
</evidence>
<dbReference type="PROSITE" id="PS50110">
    <property type="entry name" value="RESPONSE_REGULATORY"/>
    <property type="match status" value="1"/>
</dbReference>
<feature type="domain" description="HTH LytTR-type" evidence="3">
    <location>
        <begin position="167"/>
        <end position="273"/>
    </location>
</feature>
<evidence type="ECO:0000259" key="3">
    <source>
        <dbReference type="PROSITE" id="PS50930"/>
    </source>
</evidence>